<dbReference type="InterPro" id="IPR013154">
    <property type="entry name" value="ADH-like_N"/>
</dbReference>
<dbReference type="SMART" id="SM00829">
    <property type="entry name" value="PKS_ER"/>
    <property type="match status" value="1"/>
</dbReference>
<evidence type="ECO:0000259" key="1">
    <source>
        <dbReference type="SMART" id="SM00829"/>
    </source>
</evidence>
<dbReference type="Gene3D" id="3.40.50.720">
    <property type="entry name" value="NAD(P)-binding Rossmann-like Domain"/>
    <property type="match status" value="1"/>
</dbReference>
<accession>A0A4P9K742</accession>
<dbReference type="KEGG" id="thig:FE785_05170"/>
<organism evidence="2 3">
    <name type="scientific">Thiomicrorhabdus sediminis</name>
    <dbReference type="NCBI Taxonomy" id="2580412"/>
    <lineage>
        <taxon>Bacteria</taxon>
        <taxon>Pseudomonadati</taxon>
        <taxon>Pseudomonadota</taxon>
        <taxon>Gammaproteobacteria</taxon>
        <taxon>Thiotrichales</taxon>
        <taxon>Piscirickettsiaceae</taxon>
        <taxon>Thiomicrorhabdus</taxon>
    </lineage>
</organism>
<dbReference type="InterPro" id="IPR020843">
    <property type="entry name" value="ER"/>
</dbReference>
<dbReference type="Gene3D" id="3.90.180.10">
    <property type="entry name" value="Medium-chain alcohol dehydrogenases, catalytic domain"/>
    <property type="match status" value="1"/>
</dbReference>
<reference evidence="2 3" key="1">
    <citation type="submission" date="2019-05" db="EMBL/GenBank/DDBJ databases">
        <title>Thiomicrorhabdus sediminis sp. nov, a novel sulfur-oxidizing bacterium isolated from coastal sediment.</title>
        <authorList>
            <person name="Liu X."/>
        </authorList>
    </citation>
    <scope>NUCLEOTIDE SEQUENCE [LARGE SCALE GENOMIC DNA]</scope>
    <source>
        <strain evidence="2 3">G1</strain>
    </source>
</reference>
<gene>
    <name evidence="2" type="ORF">FE785_05170</name>
</gene>
<dbReference type="SUPFAM" id="SSF51735">
    <property type="entry name" value="NAD(P)-binding Rossmann-fold domains"/>
    <property type="match status" value="1"/>
</dbReference>
<protein>
    <submittedName>
        <fullName evidence="2">NAD(P)-dependent alcohol dehydrogenase</fullName>
    </submittedName>
</protein>
<dbReference type="CDD" id="cd08267">
    <property type="entry name" value="MDR1"/>
    <property type="match status" value="1"/>
</dbReference>
<dbReference type="AlphaFoldDB" id="A0A4P9K742"/>
<dbReference type="GO" id="GO:0016491">
    <property type="term" value="F:oxidoreductase activity"/>
    <property type="evidence" value="ECO:0007669"/>
    <property type="project" value="InterPro"/>
</dbReference>
<name>A0A4P9K742_9GAMM</name>
<dbReference type="InterPro" id="IPR036291">
    <property type="entry name" value="NAD(P)-bd_dom_sf"/>
</dbReference>
<dbReference type="EMBL" id="CP040602">
    <property type="protein sequence ID" value="QCU90067.1"/>
    <property type="molecule type" value="Genomic_DNA"/>
</dbReference>
<dbReference type="InterPro" id="IPR011032">
    <property type="entry name" value="GroES-like_sf"/>
</dbReference>
<dbReference type="PANTHER" id="PTHR11695:SF294">
    <property type="entry name" value="RETICULON-4-INTERACTING PROTEIN 1, MITOCHONDRIAL"/>
    <property type="match status" value="1"/>
</dbReference>
<dbReference type="RefSeq" id="WP_138564744.1">
    <property type="nucleotide sequence ID" value="NZ_CP040602.1"/>
</dbReference>
<dbReference type="Proteomes" id="UP000304864">
    <property type="component" value="Chromosome"/>
</dbReference>
<sequence>MTKSIFEKSEALQPEAHELLVQVHAMSVMPDYCAQRSSQVSPPLSSLAKKTYCRKLYKLMGYDFSGVVIGRGKQVTNFQVGDQVFGISYQSNYDRLININEFDLVRHKPENLSYAEAAALPFGALNALYFIKAGQIQAGQKVLVYGADSAIGISALQLARAMQAEVTVVCQSRNAALLSFLGATVVLDIDEPIAPMLHDSFDVLLDVQSNHHYSRLCKLIKDDGRYIVAFYSWRTYFWHLWSLLIRQRSLISIKQRDAVNADDLLWVAHLAEQGKLIPVIDRLFDFSELSIAMEYIHQEPDIGSVVLQS</sequence>
<feature type="domain" description="Enoyl reductase (ER)" evidence="1">
    <location>
        <begin position="4"/>
        <end position="307"/>
    </location>
</feature>
<dbReference type="Pfam" id="PF13602">
    <property type="entry name" value="ADH_zinc_N_2"/>
    <property type="match status" value="1"/>
</dbReference>
<dbReference type="OrthoDB" id="9787435at2"/>
<proteinExistence type="predicted"/>
<evidence type="ECO:0000313" key="2">
    <source>
        <dbReference type="EMBL" id="QCU90067.1"/>
    </source>
</evidence>
<evidence type="ECO:0000313" key="3">
    <source>
        <dbReference type="Proteomes" id="UP000304864"/>
    </source>
</evidence>
<dbReference type="Pfam" id="PF08240">
    <property type="entry name" value="ADH_N"/>
    <property type="match status" value="1"/>
</dbReference>
<keyword evidence="3" id="KW-1185">Reference proteome</keyword>
<dbReference type="InterPro" id="IPR050700">
    <property type="entry name" value="YIM1/Zinc_Alcohol_DH_Fams"/>
</dbReference>
<dbReference type="PANTHER" id="PTHR11695">
    <property type="entry name" value="ALCOHOL DEHYDROGENASE RELATED"/>
    <property type="match status" value="1"/>
</dbReference>
<dbReference type="SUPFAM" id="SSF50129">
    <property type="entry name" value="GroES-like"/>
    <property type="match status" value="1"/>
</dbReference>